<dbReference type="EMBL" id="CP063373">
    <property type="protein sequence ID" value="QOV37641.1"/>
    <property type="molecule type" value="Genomic_DNA"/>
</dbReference>
<organism evidence="1 2">
    <name type="scientific">Streptomyces ferrugineus</name>
    <dbReference type="NCBI Taxonomy" id="1413221"/>
    <lineage>
        <taxon>Bacteria</taxon>
        <taxon>Bacillati</taxon>
        <taxon>Actinomycetota</taxon>
        <taxon>Actinomycetes</taxon>
        <taxon>Kitasatosporales</taxon>
        <taxon>Streptomycetaceae</taxon>
        <taxon>Streptomyces</taxon>
    </lineage>
</organism>
<sequence>MQSIPATLNLPALATAYEQARERFAYYAELAEKGDPGSILSARYLLLGWSEVWDLFNEVGLPVGDVDAVELPPLSEEVAE</sequence>
<protein>
    <submittedName>
        <fullName evidence="1">Uncharacterized protein</fullName>
    </submittedName>
</protein>
<keyword evidence="2" id="KW-1185">Reference proteome</keyword>
<dbReference type="AlphaFoldDB" id="A0A7M2SQW7"/>
<dbReference type="Proteomes" id="UP000594205">
    <property type="component" value="Chromosome"/>
</dbReference>
<dbReference type="KEGG" id="sfeu:IM697_04210"/>
<proteinExistence type="predicted"/>
<evidence type="ECO:0000313" key="1">
    <source>
        <dbReference type="EMBL" id="QOV37641.1"/>
    </source>
</evidence>
<dbReference type="RefSeq" id="WP_194044830.1">
    <property type="nucleotide sequence ID" value="NZ_CP063373.1"/>
</dbReference>
<accession>A0A7M2SQW7</accession>
<reference evidence="1 2" key="1">
    <citation type="submission" date="2020-10" db="EMBL/GenBank/DDBJ databases">
        <title>Streptomyces ferrugineus complate genome analysis.</title>
        <authorList>
            <person name="Anwar N."/>
        </authorList>
    </citation>
    <scope>NUCLEOTIDE SEQUENCE [LARGE SCALE GENOMIC DNA]</scope>
    <source>
        <strain evidence="1 2">CCTCC AA2014009</strain>
    </source>
</reference>
<gene>
    <name evidence="1" type="ORF">IM697_04210</name>
</gene>
<name>A0A7M2SQW7_9ACTN</name>
<evidence type="ECO:0000313" key="2">
    <source>
        <dbReference type="Proteomes" id="UP000594205"/>
    </source>
</evidence>